<evidence type="ECO:0000313" key="2">
    <source>
        <dbReference type="EMBL" id="GAG35431.1"/>
    </source>
</evidence>
<keyword evidence="1" id="KW-0472">Membrane</keyword>
<evidence type="ECO:0000256" key="1">
    <source>
        <dbReference type="SAM" id="Phobius"/>
    </source>
</evidence>
<dbReference type="EMBL" id="BARS01040408">
    <property type="protein sequence ID" value="GAG35431.1"/>
    <property type="molecule type" value="Genomic_DNA"/>
</dbReference>
<organism evidence="2">
    <name type="scientific">marine sediment metagenome</name>
    <dbReference type="NCBI Taxonomy" id="412755"/>
    <lineage>
        <taxon>unclassified sequences</taxon>
        <taxon>metagenomes</taxon>
        <taxon>ecological metagenomes</taxon>
    </lineage>
</organism>
<dbReference type="AlphaFoldDB" id="X0YF26"/>
<feature type="transmembrane region" description="Helical" evidence="1">
    <location>
        <begin position="53"/>
        <end position="73"/>
    </location>
</feature>
<keyword evidence="1" id="KW-0812">Transmembrane</keyword>
<gene>
    <name evidence="2" type="ORF">S01H1_61607</name>
</gene>
<protein>
    <submittedName>
        <fullName evidence="2">Uncharacterized protein</fullName>
    </submittedName>
</protein>
<accession>X0YF26</accession>
<proteinExistence type="predicted"/>
<sequence length="75" mass="8494">MEMVEGGSGVLRKRRGLLLTSLGVVIFVVYLAWSNPFQILLEVGRFDPVTFLFAVLLNYVGLVCFALSWYILLRI</sequence>
<feature type="transmembrane region" description="Helical" evidence="1">
    <location>
        <begin position="16"/>
        <end position="33"/>
    </location>
</feature>
<reference evidence="2" key="1">
    <citation type="journal article" date="2014" name="Front. Microbiol.">
        <title>High frequency of phylogenetically diverse reductive dehalogenase-homologous genes in deep subseafloor sedimentary metagenomes.</title>
        <authorList>
            <person name="Kawai M."/>
            <person name="Futagami T."/>
            <person name="Toyoda A."/>
            <person name="Takaki Y."/>
            <person name="Nishi S."/>
            <person name="Hori S."/>
            <person name="Arai W."/>
            <person name="Tsubouchi T."/>
            <person name="Morono Y."/>
            <person name="Uchiyama I."/>
            <person name="Ito T."/>
            <person name="Fujiyama A."/>
            <person name="Inagaki F."/>
            <person name="Takami H."/>
        </authorList>
    </citation>
    <scope>NUCLEOTIDE SEQUENCE</scope>
    <source>
        <strain evidence="2">Expedition CK06-06</strain>
    </source>
</reference>
<feature type="non-terminal residue" evidence="2">
    <location>
        <position position="75"/>
    </location>
</feature>
<comment type="caution">
    <text evidence="2">The sequence shown here is derived from an EMBL/GenBank/DDBJ whole genome shotgun (WGS) entry which is preliminary data.</text>
</comment>
<keyword evidence="1" id="KW-1133">Transmembrane helix</keyword>
<name>X0YF26_9ZZZZ</name>